<comment type="caution">
    <text evidence="1">The sequence shown here is derived from an EMBL/GenBank/DDBJ whole genome shotgun (WGS) entry which is preliminary data.</text>
</comment>
<dbReference type="RefSeq" id="WP_061331463.1">
    <property type="nucleotide sequence ID" value="NZ_LOCO01000004.1"/>
</dbReference>
<dbReference type="Proteomes" id="UP000070282">
    <property type="component" value="Unassembled WGS sequence"/>
</dbReference>
<evidence type="ECO:0000313" key="1">
    <source>
        <dbReference type="EMBL" id="KXO10912.1"/>
    </source>
</evidence>
<evidence type="ECO:0000313" key="2">
    <source>
        <dbReference type="Proteomes" id="UP000070282"/>
    </source>
</evidence>
<dbReference type="AlphaFoldDB" id="A0A137SER9"/>
<name>A0A137SER9_9GAMM</name>
<gene>
    <name evidence="1" type="ORF">J122_1036</name>
</gene>
<protein>
    <submittedName>
        <fullName evidence="1">Uncharacterized protein</fullName>
    </submittedName>
</protein>
<dbReference type="EMBL" id="LOCO01000004">
    <property type="protein sequence ID" value="KXO10912.1"/>
    <property type="molecule type" value="Genomic_DNA"/>
</dbReference>
<reference evidence="2" key="1">
    <citation type="submission" date="2015-12" db="EMBL/GenBank/DDBJ databases">
        <authorList>
            <person name="Lima A."/>
            <person name="Farahani Zayas N."/>
            <person name="Castro Da Silva M.A."/>
            <person name="Cabral A."/>
            <person name="Pessatti M.L."/>
        </authorList>
    </citation>
    <scope>NUCLEOTIDE SEQUENCE [LARGE SCALE GENOMIC DNA]</scope>
    <source>
        <strain evidence="2">LAMA 842</strain>
    </source>
</reference>
<sequence length="94" mass="10403">MRQEYQNAYLNAVRAMAESGMTVQLLSGRELRARSGEAEAQTSERYMTQEFSRQVAAVCHGSLALSDISAEQLIKRDQGETKTATTTQRAKTTS</sequence>
<organism evidence="1 2">
    <name type="scientific">Marinobacter excellens LAMA 842</name>
    <dbReference type="NCBI Taxonomy" id="1306954"/>
    <lineage>
        <taxon>Bacteria</taxon>
        <taxon>Pseudomonadati</taxon>
        <taxon>Pseudomonadota</taxon>
        <taxon>Gammaproteobacteria</taxon>
        <taxon>Pseudomonadales</taxon>
        <taxon>Marinobacteraceae</taxon>
        <taxon>Marinobacter</taxon>
    </lineage>
</organism>
<keyword evidence="2" id="KW-1185">Reference proteome</keyword>
<accession>A0A137SER9</accession>
<dbReference type="PATRIC" id="fig|1306954.6.peg.2912"/>
<proteinExistence type="predicted"/>